<proteinExistence type="predicted"/>
<reference evidence="2" key="1">
    <citation type="submission" date="2023-06" db="EMBL/GenBank/DDBJ databases">
        <authorList>
            <consortium name="Lawrence Berkeley National Laboratory"/>
            <person name="Ahrendt S."/>
            <person name="Sahu N."/>
            <person name="Indic B."/>
            <person name="Wong-Bajracharya J."/>
            <person name="Merenyi Z."/>
            <person name="Ke H.-M."/>
            <person name="Monk M."/>
            <person name="Kocsube S."/>
            <person name="Drula E."/>
            <person name="Lipzen A."/>
            <person name="Balint B."/>
            <person name="Henrissat B."/>
            <person name="Andreopoulos B."/>
            <person name="Martin F.M."/>
            <person name="Harder C.B."/>
            <person name="Rigling D."/>
            <person name="Ford K.L."/>
            <person name="Foster G.D."/>
            <person name="Pangilinan J."/>
            <person name="Papanicolaou A."/>
            <person name="Barry K."/>
            <person name="LaButti K."/>
            <person name="Viragh M."/>
            <person name="Koriabine M."/>
            <person name="Yan M."/>
            <person name="Riley R."/>
            <person name="Champramary S."/>
            <person name="Plett K.L."/>
            <person name="Tsai I.J."/>
            <person name="Slot J."/>
            <person name="Sipos G."/>
            <person name="Plett J."/>
            <person name="Nagy L.G."/>
            <person name="Grigoriev I.V."/>
        </authorList>
    </citation>
    <scope>NUCLEOTIDE SEQUENCE</scope>
    <source>
        <strain evidence="2">CCBAS 213</strain>
    </source>
</reference>
<name>A0AA39JZ55_ARMTA</name>
<organism evidence="2 3">
    <name type="scientific">Armillaria tabescens</name>
    <name type="common">Ringless honey mushroom</name>
    <name type="synonym">Agaricus tabescens</name>
    <dbReference type="NCBI Taxonomy" id="1929756"/>
    <lineage>
        <taxon>Eukaryota</taxon>
        <taxon>Fungi</taxon>
        <taxon>Dikarya</taxon>
        <taxon>Basidiomycota</taxon>
        <taxon>Agaricomycotina</taxon>
        <taxon>Agaricomycetes</taxon>
        <taxon>Agaricomycetidae</taxon>
        <taxon>Agaricales</taxon>
        <taxon>Marasmiineae</taxon>
        <taxon>Physalacriaceae</taxon>
        <taxon>Desarmillaria</taxon>
    </lineage>
</organism>
<gene>
    <name evidence="2" type="ORF">EV420DRAFT_712376</name>
</gene>
<accession>A0AA39JZ55</accession>
<dbReference type="EMBL" id="JAUEPS010000033">
    <property type="protein sequence ID" value="KAK0451332.1"/>
    <property type="molecule type" value="Genomic_DNA"/>
</dbReference>
<dbReference type="Proteomes" id="UP001175211">
    <property type="component" value="Unassembled WGS sequence"/>
</dbReference>
<evidence type="ECO:0000256" key="1">
    <source>
        <dbReference type="SAM" id="MobiDB-lite"/>
    </source>
</evidence>
<dbReference type="AlphaFoldDB" id="A0AA39JZ55"/>
<feature type="region of interest" description="Disordered" evidence="1">
    <location>
        <begin position="275"/>
        <end position="319"/>
    </location>
</feature>
<sequence length="422" mass="47389">MIRDFARNLLNTFEGKFTSDTDDYSLKHEWRKLATGHEKLLFALTAPHPSMNEATTRHGVDSLLHQVVRVVSEKQKSEGEKGSVGYQHEVPMAMSKTYTKVPFSAGHELTCDGQATYRLHVINRLAIKKFAAHNNLLTEVTSAARLSLNCDDLCMLVIEYQKSDPTAAVQQLLMDFAAILRHRKLLGFGLEYLMGIVGSHKASNVYELTFYLGTLTDEGYVRHWDIDTLNIANPAGLLQSYVWMINGLSTFTAYAKTWDFDSTAPRDLPELLWRADRSGGSKGSAEHSRKRKRSDSQGRRSSGSGHETGGGGGADNDMRMEEMDMSGAEVESEEDRSEELMDNSYGQRMVTMVDENGISYKVPYYTPSELARCADEEYDEAVFEARERMCAQQDEISSIDKTRRYLDSLRTDGSARFLSDSA</sequence>
<dbReference type="RefSeq" id="XP_060327669.1">
    <property type="nucleotide sequence ID" value="XM_060483181.1"/>
</dbReference>
<evidence type="ECO:0000313" key="2">
    <source>
        <dbReference type="EMBL" id="KAK0451332.1"/>
    </source>
</evidence>
<comment type="caution">
    <text evidence="2">The sequence shown here is derived from an EMBL/GenBank/DDBJ whole genome shotgun (WGS) entry which is preliminary data.</text>
</comment>
<dbReference type="GeneID" id="85366729"/>
<feature type="compositionally biased region" description="Basic and acidic residues" evidence="1">
    <location>
        <begin position="275"/>
        <end position="287"/>
    </location>
</feature>
<protein>
    <submittedName>
        <fullName evidence="2">Uncharacterized protein</fullName>
    </submittedName>
</protein>
<keyword evidence="3" id="KW-1185">Reference proteome</keyword>
<evidence type="ECO:0000313" key="3">
    <source>
        <dbReference type="Proteomes" id="UP001175211"/>
    </source>
</evidence>